<feature type="transmembrane region" description="Helical" evidence="1">
    <location>
        <begin position="7"/>
        <end position="26"/>
    </location>
</feature>
<keyword evidence="1" id="KW-1133">Transmembrane helix</keyword>
<dbReference type="Gene3D" id="3.30.1490.480">
    <property type="entry name" value="Endolytic murein transglycosylase"/>
    <property type="match status" value="1"/>
</dbReference>
<keyword evidence="1" id="KW-0472">Membrane</keyword>
<accession>A0A226BYY7</accession>
<dbReference type="EMBL" id="NIQC01000006">
    <property type="protein sequence ID" value="OWZ84258.1"/>
    <property type="molecule type" value="Genomic_DNA"/>
</dbReference>
<evidence type="ECO:0000256" key="1">
    <source>
        <dbReference type="SAM" id="Phobius"/>
    </source>
</evidence>
<keyword evidence="3" id="KW-1185">Reference proteome</keyword>
<dbReference type="AlphaFoldDB" id="A0A226BYY7"/>
<name>A0A226BYY7_9FIRM</name>
<evidence type="ECO:0000313" key="3">
    <source>
        <dbReference type="Proteomes" id="UP000214588"/>
    </source>
</evidence>
<dbReference type="RefSeq" id="WP_089023043.1">
    <property type="nucleotide sequence ID" value="NZ_NIQC01000006.1"/>
</dbReference>
<protein>
    <submittedName>
        <fullName evidence="2">Uncharacterized protein</fullName>
    </submittedName>
</protein>
<reference evidence="2 3" key="1">
    <citation type="submission" date="2017-06" db="EMBL/GenBank/DDBJ databases">
        <title>Draft Genome Sequence of Natranaerobius trueperi halophilic, alkalithermophilic bacteria from soda lakes.</title>
        <authorList>
            <person name="Zhao B."/>
        </authorList>
    </citation>
    <scope>NUCLEOTIDE SEQUENCE [LARGE SCALE GENOMIC DNA]</scope>
    <source>
        <strain evidence="2 3">DSM 18760</strain>
    </source>
</reference>
<keyword evidence="1" id="KW-0812">Transmembrane</keyword>
<dbReference type="Proteomes" id="UP000214588">
    <property type="component" value="Unassembled WGS sequence"/>
</dbReference>
<evidence type="ECO:0000313" key="2">
    <source>
        <dbReference type="EMBL" id="OWZ84258.1"/>
    </source>
</evidence>
<gene>
    <name evidence="2" type="ORF">CDO51_04160</name>
</gene>
<dbReference type="OrthoDB" id="9792479at2"/>
<proteinExistence type="predicted"/>
<sequence length="148" mass="16655">MFKIDPKITLGIGIGFMLSSLTFIIVQPNFNVDVDNQLFEREVALNETSKEVQQLFANEQTNNDVEGYDDIDNCYESSDQTFKIEIPRGLTADEISLLLEEHEIISDAKKFVNTLLSEGKVTSLRPGVYELPENPDKELLIDKLTSGP</sequence>
<organism evidence="2 3">
    <name type="scientific">Natranaerobius trueperi</name>
    <dbReference type="NCBI Taxonomy" id="759412"/>
    <lineage>
        <taxon>Bacteria</taxon>
        <taxon>Bacillati</taxon>
        <taxon>Bacillota</taxon>
        <taxon>Clostridia</taxon>
        <taxon>Natranaerobiales</taxon>
        <taxon>Natranaerobiaceae</taxon>
        <taxon>Natranaerobius</taxon>
    </lineage>
</organism>
<comment type="caution">
    <text evidence="2">The sequence shown here is derived from an EMBL/GenBank/DDBJ whole genome shotgun (WGS) entry which is preliminary data.</text>
</comment>